<dbReference type="InterPro" id="IPR046848">
    <property type="entry name" value="E_motif"/>
</dbReference>
<feature type="repeat" description="PPR" evidence="2">
    <location>
        <begin position="285"/>
        <end position="319"/>
    </location>
</feature>
<keyword evidence="5" id="KW-1185">Reference proteome</keyword>
<evidence type="ECO:0000313" key="5">
    <source>
        <dbReference type="Proteomes" id="UP000631114"/>
    </source>
</evidence>
<dbReference type="InterPro" id="IPR002885">
    <property type="entry name" value="PPR_rpt"/>
</dbReference>
<dbReference type="GO" id="GO:0009451">
    <property type="term" value="P:RNA modification"/>
    <property type="evidence" value="ECO:0007669"/>
    <property type="project" value="InterPro"/>
</dbReference>
<evidence type="ECO:0008006" key="6">
    <source>
        <dbReference type="Google" id="ProtNLM"/>
    </source>
</evidence>
<dbReference type="Pfam" id="PF13041">
    <property type="entry name" value="PPR_2"/>
    <property type="match status" value="4"/>
</dbReference>
<feature type="repeat" description="PPR" evidence="2">
    <location>
        <begin position="183"/>
        <end position="217"/>
    </location>
</feature>
<proteinExistence type="predicted"/>
<keyword evidence="3" id="KW-1133">Transmembrane helix</keyword>
<dbReference type="Gene3D" id="1.25.40.10">
    <property type="entry name" value="Tetratricopeptide repeat domain"/>
    <property type="match status" value="5"/>
</dbReference>
<evidence type="ECO:0000256" key="2">
    <source>
        <dbReference type="PROSITE-ProRule" id="PRU00708"/>
    </source>
</evidence>
<dbReference type="FunFam" id="1.25.40.10:FF:000031">
    <property type="entry name" value="Pentatricopeptide repeat-containing protein mitochondrial"/>
    <property type="match status" value="2"/>
</dbReference>
<reference evidence="4 5" key="1">
    <citation type="submission" date="2020-10" db="EMBL/GenBank/DDBJ databases">
        <title>The Coptis chinensis genome and diversification of protoberbering-type alkaloids.</title>
        <authorList>
            <person name="Wang B."/>
            <person name="Shu S."/>
            <person name="Song C."/>
            <person name="Liu Y."/>
        </authorList>
    </citation>
    <scope>NUCLEOTIDE SEQUENCE [LARGE SCALE GENOMIC DNA]</scope>
    <source>
        <strain evidence="4">HL-2020</strain>
        <tissue evidence="4">Leaf</tissue>
    </source>
</reference>
<dbReference type="PROSITE" id="PS51375">
    <property type="entry name" value="PPR"/>
    <property type="match status" value="6"/>
</dbReference>
<dbReference type="FunFam" id="1.25.40.10:FF:000344">
    <property type="entry name" value="Pentatricopeptide repeat-containing protein"/>
    <property type="match status" value="1"/>
</dbReference>
<dbReference type="FunFam" id="1.25.40.10:FF:000366">
    <property type="entry name" value="Pentatricopeptide (PPR) repeat-containing protein"/>
    <property type="match status" value="1"/>
</dbReference>
<accession>A0A835IRR7</accession>
<feature type="transmembrane region" description="Helical" evidence="3">
    <location>
        <begin position="38"/>
        <end position="60"/>
    </location>
</feature>
<dbReference type="EMBL" id="JADFTS010000002">
    <property type="protein sequence ID" value="KAF9621783.1"/>
    <property type="molecule type" value="Genomic_DNA"/>
</dbReference>
<keyword evidence="3" id="KW-0472">Membrane</keyword>
<dbReference type="OrthoDB" id="185373at2759"/>
<feature type="transmembrane region" description="Helical" evidence="3">
    <location>
        <begin position="153"/>
        <end position="173"/>
    </location>
</feature>
<keyword evidence="3" id="KW-0812">Transmembrane</keyword>
<dbReference type="Pfam" id="PF12854">
    <property type="entry name" value="PPR_1"/>
    <property type="match status" value="1"/>
</dbReference>
<dbReference type="GO" id="GO:0003723">
    <property type="term" value="F:RNA binding"/>
    <property type="evidence" value="ECO:0007669"/>
    <property type="project" value="InterPro"/>
</dbReference>
<sequence length="818" mass="91550">MEEANNDIIWLTRSTSLIFGTNCIRCLHTLEYDDWLSYMRWMLLVLCCFIYCFGLSYYSIKQSFVKTNYILKKDELLRQPVDELAGNIYAIVGLYCVSSKFGGHHTLHSSVTVSTRVLDRAECHSVLTLLNDLVKEPSIDVDFKFTYRLRVDVLCSLGMVFFSGLVAISYFTMHVFGQILDGNTLVWNAMIGGYLKNDRYEKVVELYRKMRTNNGVEVDSCTCTFALKACARLLDFESGMEIVRIARENGFEKDRFFGSSAISFLVKFGKVDEARDVFEELFHRDVVCWNSMIKGYVQVGSFDIAFEMFFQMQGCGIRPTPITMAGLIQACIGIGSLRLGKCIHRCLNGFGMCCDILVGTSLIDMYGKMGDVESARQVFDRMTARNLISWNSMISGYVQNGLVFKAFDLFGVLVLSGGGFDSGTMASLLQGCAQLSSVDNGKVLHCCVLRRRLESNVIVSTAIVDLYAKSGAVKLARSVFSAMKEKNVISWTAMLMGLAQNGHAEEAFKIFCQMQEEGVDANVFTLVSLIHACAHVGSLKKGQSIHAYLIRHVFSLDEIVRTALIDMYSKCGKIESCKKVFENVSMSRDVVLWNSMITSYGMHGHGHLAVGLYSHMNKKGIRPNQTSFVSLLSACSHSGLVDEGINLFHIMSRDHGIMPNEKHYACLVDLLGRAGRLDEAEALIEHMPFEPSSAVLEALLSGCKTHKNINIGIKTADRLLILDAMNLGIYVVLSNMYAEGRRWSEVDYVRGLMRKRGLRKTPGYSLTEVANVVHAFFAGDDSHPFREEIYKMLESINMQIEASGYIPDTSCVLRDVDE</sequence>
<feature type="repeat" description="PPR" evidence="2">
    <location>
        <begin position="624"/>
        <end position="659"/>
    </location>
</feature>
<dbReference type="PANTHER" id="PTHR47926">
    <property type="entry name" value="PENTATRICOPEPTIDE REPEAT-CONTAINING PROTEIN"/>
    <property type="match status" value="1"/>
</dbReference>
<dbReference type="FunFam" id="1.25.40.10:FF:000343">
    <property type="entry name" value="Pentatricopeptide repeat-containing protein At3g58590"/>
    <property type="match status" value="1"/>
</dbReference>
<keyword evidence="1" id="KW-0677">Repeat</keyword>
<dbReference type="Proteomes" id="UP000631114">
    <property type="component" value="Unassembled WGS sequence"/>
</dbReference>
<feature type="repeat" description="PPR" evidence="2">
    <location>
        <begin position="355"/>
        <end position="389"/>
    </location>
</feature>
<dbReference type="InterPro" id="IPR011990">
    <property type="entry name" value="TPR-like_helical_dom_sf"/>
</dbReference>
<dbReference type="Pfam" id="PF01535">
    <property type="entry name" value="PPR"/>
    <property type="match status" value="4"/>
</dbReference>
<comment type="caution">
    <text evidence="4">The sequence shown here is derived from an EMBL/GenBank/DDBJ whole genome shotgun (WGS) entry which is preliminary data.</text>
</comment>
<name>A0A835IRR7_9MAGN</name>
<dbReference type="NCBIfam" id="TIGR00756">
    <property type="entry name" value="PPR"/>
    <property type="match status" value="6"/>
</dbReference>
<dbReference type="InterPro" id="IPR046960">
    <property type="entry name" value="PPR_At4g14850-like_plant"/>
</dbReference>
<protein>
    <recommendedName>
        <fullName evidence="6">Pentatricopeptide repeat-containing protein</fullName>
    </recommendedName>
</protein>
<dbReference type="Pfam" id="PF20431">
    <property type="entry name" value="E_motif"/>
    <property type="match status" value="1"/>
</dbReference>
<gene>
    <name evidence="4" type="ORF">IFM89_028221</name>
</gene>
<evidence type="ECO:0000256" key="3">
    <source>
        <dbReference type="SAM" id="Phobius"/>
    </source>
</evidence>
<dbReference type="AlphaFoldDB" id="A0A835IRR7"/>
<evidence type="ECO:0000313" key="4">
    <source>
        <dbReference type="EMBL" id="KAF9621783.1"/>
    </source>
</evidence>
<evidence type="ECO:0000256" key="1">
    <source>
        <dbReference type="ARBA" id="ARBA00022737"/>
    </source>
</evidence>
<feature type="repeat" description="PPR" evidence="2">
    <location>
        <begin position="487"/>
        <end position="521"/>
    </location>
</feature>
<organism evidence="4 5">
    <name type="scientific">Coptis chinensis</name>
    <dbReference type="NCBI Taxonomy" id="261450"/>
    <lineage>
        <taxon>Eukaryota</taxon>
        <taxon>Viridiplantae</taxon>
        <taxon>Streptophyta</taxon>
        <taxon>Embryophyta</taxon>
        <taxon>Tracheophyta</taxon>
        <taxon>Spermatophyta</taxon>
        <taxon>Magnoliopsida</taxon>
        <taxon>Ranunculales</taxon>
        <taxon>Ranunculaceae</taxon>
        <taxon>Coptidoideae</taxon>
        <taxon>Coptis</taxon>
    </lineage>
</organism>
<feature type="repeat" description="PPR" evidence="2">
    <location>
        <begin position="589"/>
        <end position="623"/>
    </location>
</feature>